<dbReference type="PANTHER" id="PTHR11365">
    <property type="entry name" value="5-OXOPROLINASE RELATED"/>
    <property type="match status" value="1"/>
</dbReference>
<reference evidence="3" key="1">
    <citation type="submission" date="2020-05" db="EMBL/GenBank/DDBJ databases">
        <authorList>
            <person name="Chiriac C."/>
            <person name="Salcher M."/>
            <person name="Ghai R."/>
            <person name="Kavagutti S V."/>
        </authorList>
    </citation>
    <scope>NUCLEOTIDE SEQUENCE</scope>
</reference>
<proteinExistence type="predicted"/>
<dbReference type="Pfam" id="PF02538">
    <property type="entry name" value="Hydantoinase_B"/>
    <property type="match status" value="1"/>
</dbReference>
<dbReference type="GO" id="GO:0006749">
    <property type="term" value="P:glutathione metabolic process"/>
    <property type="evidence" value="ECO:0007669"/>
    <property type="project" value="TreeGrafter"/>
</dbReference>
<protein>
    <submittedName>
        <fullName evidence="3">Unannotated protein</fullName>
    </submittedName>
</protein>
<organism evidence="3">
    <name type="scientific">freshwater metagenome</name>
    <dbReference type="NCBI Taxonomy" id="449393"/>
    <lineage>
        <taxon>unclassified sequences</taxon>
        <taxon>metagenomes</taxon>
        <taxon>ecological metagenomes</taxon>
    </lineage>
</organism>
<evidence type="ECO:0000313" key="2">
    <source>
        <dbReference type="EMBL" id="CAB4831352.1"/>
    </source>
</evidence>
<gene>
    <name evidence="2" type="ORF">UFOPK3139_01502</name>
    <name evidence="3" type="ORF">UFOPK3543_01224</name>
</gene>
<accession>A0A6J7GUN5</accession>
<dbReference type="GO" id="GO:0017168">
    <property type="term" value="F:5-oxoprolinase (ATP-hydrolyzing) activity"/>
    <property type="evidence" value="ECO:0007669"/>
    <property type="project" value="TreeGrafter"/>
</dbReference>
<dbReference type="PANTHER" id="PTHR11365:SF23">
    <property type="entry name" value="HYPOTHETICAL 5-OXOPROLINASE (EUROFUNG)-RELATED"/>
    <property type="match status" value="1"/>
</dbReference>
<dbReference type="GO" id="GO:0005829">
    <property type="term" value="C:cytosol"/>
    <property type="evidence" value="ECO:0007669"/>
    <property type="project" value="TreeGrafter"/>
</dbReference>
<dbReference type="InterPro" id="IPR045079">
    <property type="entry name" value="Oxoprolinase-like"/>
</dbReference>
<feature type="domain" description="Hydantoinase B/oxoprolinase" evidence="1">
    <location>
        <begin position="5"/>
        <end position="531"/>
    </location>
</feature>
<dbReference type="EMBL" id="CAFABA010000057">
    <property type="protein sequence ID" value="CAB4831352.1"/>
    <property type="molecule type" value="Genomic_DNA"/>
</dbReference>
<dbReference type="AlphaFoldDB" id="A0A6J7GUN5"/>
<dbReference type="InterPro" id="IPR003692">
    <property type="entry name" value="Hydantoinase_B"/>
</dbReference>
<sequence length="579" mass="61209">MEVRDAVTAEVVRNALSMAAQEGGVVVVKASHSTFIQEGADSSAAVLDATGRLVAQSTATTLMHAASLRESLRALILEIPTHTMRPGDVFAQNDPFKGGIHANDVAVLRPVFGADGGGPYYFAGTIIHVADLGGGYAGGVAATAQDMFAEGMNLPPVHLYRAGEPESVVWKIIENNSRTPEKVIGDIRALVSGANVMARRVEELVERYGVAGLSQHVEDYIAYTEARMREELRRFPAGTYHGSFTIDSDGIEANKTYQVEVAVTLPGDGSIQLDFEGTDPQARGAINASYSQALSGVLFAVRCFLDPSIPMNEGCYNTLDVNFPRGSLVNPNPPAACGGRIVVVTAAMEAIVEALSVARPDMALASSGIVHLYGMSGVRTGVASPWLLMAMDFGGLGARATCDGPDATGAFVLGGRTAVLQVEPYEAQYPVMIEHTRPRLDSGGPGEHRGGLGIDTSIRLLDQAELVVRGDRMVLPPPGRAGGLPGEAGFWRIEHPGGHVDDLAHRQSHIRLGEGDVFHIGTSGGGGLGDPFARDPESVATDVRERRVSRHSAHHDYGVVVDHDGSLDMTATAQLRGAR</sequence>
<name>A0A6J7GUN5_9ZZZZ</name>
<evidence type="ECO:0000259" key="1">
    <source>
        <dbReference type="Pfam" id="PF02538"/>
    </source>
</evidence>
<dbReference type="EMBL" id="CAFBMH010000036">
    <property type="protein sequence ID" value="CAB4907129.1"/>
    <property type="molecule type" value="Genomic_DNA"/>
</dbReference>
<evidence type="ECO:0000313" key="3">
    <source>
        <dbReference type="EMBL" id="CAB4907129.1"/>
    </source>
</evidence>